<evidence type="ECO:0000259" key="2">
    <source>
        <dbReference type="PROSITE" id="PS51746"/>
    </source>
</evidence>
<name>A0A2H3L0C6_9CHLR</name>
<dbReference type="Proteomes" id="UP000220922">
    <property type="component" value="Unassembled WGS sequence"/>
</dbReference>
<comment type="caution">
    <text evidence="3">The sequence shown here is derived from an EMBL/GenBank/DDBJ whole genome shotgun (WGS) entry which is preliminary data.</text>
</comment>
<dbReference type="CDD" id="cd00143">
    <property type="entry name" value="PP2Cc"/>
    <property type="match status" value="1"/>
</dbReference>
<organism evidence="3 4">
    <name type="scientific">Candidatus Chloroploca asiatica</name>
    <dbReference type="NCBI Taxonomy" id="1506545"/>
    <lineage>
        <taxon>Bacteria</taxon>
        <taxon>Bacillati</taxon>
        <taxon>Chloroflexota</taxon>
        <taxon>Chloroflexia</taxon>
        <taxon>Chloroflexales</taxon>
        <taxon>Chloroflexineae</taxon>
        <taxon>Oscillochloridaceae</taxon>
        <taxon>Candidatus Chloroploca</taxon>
    </lineage>
</organism>
<keyword evidence="1" id="KW-1133">Transmembrane helix</keyword>
<dbReference type="SMART" id="SM00331">
    <property type="entry name" value="PP2C_SIG"/>
    <property type="match status" value="1"/>
</dbReference>
<evidence type="ECO:0000313" key="4">
    <source>
        <dbReference type="Proteomes" id="UP000220922"/>
    </source>
</evidence>
<gene>
    <name evidence="3" type="ORF">A9Q02_03195</name>
</gene>
<dbReference type="RefSeq" id="WP_097653825.1">
    <property type="nucleotide sequence ID" value="NZ_LYXE01000110.1"/>
</dbReference>
<dbReference type="AlphaFoldDB" id="A0A2H3L0C6"/>
<protein>
    <recommendedName>
        <fullName evidence="2">PPM-type phosphatase domain-containing protein</fullName>
    </recommendedName>
</protein>
<dbReference type="Pfam" id="PF00481">
    <property type="entry name" value="PP2C"/>
    <property type="match status" value="1"/>
</dbReference>
<evidence type="ECO:0000256" key="1">
    <source>
        <dbReference type="SAM" id="Phobius"/>
    </source>
</evidence>
<accession>A0A2H3L0C6</accession>
<dbReference type="InterPro" id="IPR036457">
    <property type="entry name" value="PPM-type-like_dom_sf"/>
</dbReference>
<keyword evidence="1" id="KW-0472">Membrane</keyword>
<reference evidence="3 4" key="1">
    <citation type="submission" date="2016-05" db="EMBL/GenBank/DDBJ databases">
        <authorList>
            <person name="Lavstsen T."/>
            <person name="Jespersen J.S."/>
        </authorList>
    </citation>
    <scope>NUCLEOTIDE SEQUENCE [LARGE SCALE GENOMIC DNA]</scope>
    <source>
        <strain evidence="3 4">B7-9</strain>
    </source>
</reference>
<dbReference type="SMART" id="SM00332">
    <property type="entry name" value="PP2Cc"/>
    <property type="match status" value="1"/>
</dbReference>
<sequence length="293" mass="32094">MPRFGPFIVGACTDRGMVREENEDNYGLPLTSPLLLQERGYLFAVADGVGGYGNGQQASALTIETLYTRYYGEETVSLPQAIQSANMAVRREALQVKGYDQRMGATLVALLLQDQVLQIAHVGDSRAYLVRQQMIQPLTLDHSFVQEQVQAGLMNAEQARVHQRKNVITRAMGNDSVVTPDMLHITDLQPGDIFILCSDGLNNHVTDLEIATLATQTPPEKAVAQLTQLANQNGGSDNITVMVLKYAPIGKRVGFLGQTEVRPDHQWARVMLWVLMSLGIGGVVAGVLFFVLT</sequence>
<dbReference type="Gene3D" id="3.60.40.10">
    <property type="entry name" value="PPM-type phosphatase domain"/>
    <property type="match status" value="1"/>
</dbReference>
<feature type="transmembrane region" description="Helical" evidence="1">
    <location>
        <begin position="270"/>
        <end position="292"/>
    </location>
</feature>
<dbReference type="SUPFAM" id="SSF81606">
    <property type="entry name" value="PP2C-like"/>
    <property type="match status" value="1"/>
</dbReference>
<keyword evidence="1" id="KW-0812">Transmembrane</keyword>
<feature type="domain" description="PPM-type phosphatase" evidence="2">
    <location>
        <begin position="8"/>
        <end position="246"/>
    </location>
</feature>
<dbReference type="OrthoDB" id="152713at2"/>
<evidence type="ECO:0000313" key="3">
    <source>
        <dbReference type="EMBL" id="PDV98100.1"/>
    </source>
</evidence>
<dbReference type="InterPro" id="IPR001932">
    <property type="entry name" value="PPM-type_phosphatase-like_dom"/>
</dbReference>
<dbReference type="EMBL" id="LYXE01000110">
    <property type="protein sequence ID" value="PDV98100.1"/>
    <property type="molecule type" value="Genomic_DNA"/>
</dbReference>
<dbReference type="InterPro" id="IPR015655">
    <property type="entry name" value="PP2C"/>
</dbReference>
<keyword evidence="4" id="KW-1185">Reference proteome</keyword>
<dbReference type="PANTHER" id="PTHR47992">
    <property type="entry name" value="PROTEIN PHOSPHATASE"/>
    <property type="match status" value="1"/>
</dbReference>
<dbReference type="GO" id="GO:0004722">
    <property type="term" value="F:protein serine/threonine phosphatase activity"/>
    <property type="evidence" value="ECO:0007669"/>
    <property type="project" value="InterPro"/>
</dbReference>
<dbReference type="PROSITE" id="PS51746">
    <property type="entry name" value="PPM_2"/>
    <property type="match status" value="1"/>
</dbReference>
<proteinExistence type="predicted"/>